<reference evidence="29" key="1">
    <citation type="journal article" date="2022" name="bioRxiv">
        <title>Sequencing and chromosome-scale assembly of the giantPleurodeles waltlgenome.</title>
        <authorList>
            <person name="Brown T."/>
            <person name="Elewa A."/>
            <person name="Iarovenko S."/>
            <person name="Subramanian E."/>
            <person name="Araus A.J."/>
            <person name="Petzold A."/>
            <person name="Susuki M."/>
            <person name="Suzuki K.-i.T."/>
            <person name="Hayashi T."/>
            <person name="Toyoda A."/>
            <person name="Oliveira C."/>
            <person name="Osipova E."/>
            <person name="Leigh N.D."/>
            <person name="Simon A."/>
            <person name="Yun M.H."/>
        </authorList>
    </citation>
    <scope>NUCLEOTIDE SEQUENCE</scope>
    <source>
        <strain evidence="29">20211129_DDA</strain>
        <tissue evidence="29">Liver</tissue>
    </source>
</reference>
<dbReference type="PIRSF" id="PIRSF001143">
    <property type="entry name" value="Factor_X"/>
    <property type="match status" value="1"/>
</dbReference>
<dbReference type="SUPFAM" id="SSF57630">
    <property type="entry name" value="GLA-domain"/>
    <property type="match status" value="1"/>
</dbReference>
<dbReference type="PROSITE" id="PS00022">
    <property type="entry name" value="EGF_1"/>
    <property type="match status" value="1"/>
</dbReference>
<evidence type="ECO:0000259" key="27">
    <source>
        <dbReference type="PROSITE" id="PS50240"/>
    </source>
</evidence>
<evidence type="ECO:0000256" key="17">
    <source>
        <dbReference type="ARBA" id="ARBA00023145"/>
    </source>
</evidence>
<dbReference type="GO" id="GO:0005509">
    <property type="term" value="F:calcium ion binding"/>
    <property type="evidence" value="ECO:0007669"/>
    <property type="project" value="InterPro"/>
</dbReference>
<evidence type="ECO:0000313" key="30">
    <source>
        <dbReference type="Proteomes" id="UP001066276"/>
    </source>
</evidence>
<keyword evidence="16" id="KW-0094">Blood coagulation</keyword>
<keyword evidence="11 25" id="KW-0732">Signal</keyword>
<dbReference type="Pfam" id="PF00594">
    <property type="entry name" value="Gla"/>
    <property type="match status" value="1"/>
</dbReference>
<dbReference type="FunFam" id="4.10.740.10:FF:000001">
    <property type="entry name" value="vitamin K-dependent protein S"/>
    <property type="match status" value="1"/>
</dbReference>
<dbReference type="InterPro" id="IPR050442">
    <property type="entry name" value="Peptidase_S1_coag_factors"/>
</dbReference>
<feature type="domain" description="Gla" evidence="28">
    <location>
        <begin position="42"/>
        <end position="88"/>
    </location>
</feature>
<evidence type="ECO:0000256" key="16">
    <source>
        <dbReference type="ARBA" id="ARBA00023084"/>
    </source>
</evidence>
<dbReference type="PROSITE" id="PS00135">
    <property type="entry name" value="TRYPSIN_SER"/>
    <property type="match status" value="1"/>
</dbReference>
<evidence type="ECO:0000256" key="20">
    <source>
        <dbReference type="ARBA" id="ARBA00030307"/>
    </source>
</evidence>
<dbReference type="Gene3D" id="2.10.25.10">
    <property type="entry name" value="Laminin"/>
    <property type="match status" value="2"/>
</dbReference>
<organism evidence="29 30">
    <name type="scientific">Pleurodeles waltl</name>
    <name type="common">Iberian ribbed newt</name>
    <dbReference type="NCBI Taxonomy" id="8319"/>
    <lineage>
        <taxon>Eukaryota</taxon>
        <taxon>Metazoa</taxon>
        <taxon>Chordata</taxon>
        <taxon>Craniata</taxon>
        <taxon>Vertebrata</taxon>
        <taxon>Euteleostomi</taxon>
        <taxon>Amphibia</taxon>
        <taxon>Batrachia</taxon>
        <taxon>Caudata</taxon>
        <taxon>Salamandroidea</taxon>
        <taxon>Salamandridae</taxon>
        <taxon>Pleurodelinae</taxon>
        <taxon>Pleurodeles</taxon>
    </lineage>
</organism>
<evidence type="ECO:0000313" key="29">
    <source>
        <dbReference type="EMBL" id="KAJ1116751.1"/>
    </source>
</evidence>
<name>A0AAV7NL57_PLEWA</name>
<evidence type="ECO:0000256" key="3">
    <source>
        <dbReference type="ARBA" id="ARBA00012069"/>
    </source>
</evidence>
<evidence type="ECO:0000256" key="7">
    <source>
        <dbReference type="ARBA" id="ARBA00022536"/>
    </source>
</evidence>
<evidence type="ECO:0000256" key="13">
    <source>
        <dbReference type="ARBA" id="ARBA00022801"/>
    </source>
</evidence>
<feature type="disulfide bond" evidence="23">
    <location>
        <begin position="114"/>
        <end position="123"/>
    </location>
</feature>
<keyword evidence="19" id="KW-0325">Glycoprotein</keyword>
<dbReference type="SMART" id="SM00181">
    <property type="entry name" value="EGF"/>
    <property type="match status" value="2"/>
</dbReference>
<evidence type="ECO:0000256" key="10">
    <source>
        <dbReference type="ARBA" id="ARBA00022696"/>
    </source>
</evidence>
<dbReference type="SUPFAM" id="SSF50494">
    <property type="entry name" value="Trypsin-like serine proteases"/>
    <property type="match status" value="1"/>
</dbReference>
<evidence type="ECO:0000256" key="25">
    <source>
        <dbReference type="SAM" id="SignalP"/>
    </source>
</evidence>
<proteinExistence type="predicted"/>
<dbReference type="InterPro" id="IPR018114">
    <property type="entry name" value="TRYPSIN_HIS"/>
</dbReference>
<dbReference type="InterPro" id="IPR012224">
    <property type="entry name" value="Pept_S1A_FX"/>
</dbReference>
<gene>
    <name evidence="29" type="ORF">NDU88_004957</name>
</gene>
<dbReference type="InterPro" id="IPR018097">
    <property type="entry name" value="EGF_Ca-bd_CS"/>
</dbReference>
<dbReference type="InterPro" id="IPR001254">
    <property type="entry name" value="Trypsin_dom"/>
</dbReference>
<keyword evidence="8 24" id="KW-0645">Protease</keyword>
<dbReference type="InterPro" id="IPR043504">
    <property type="entry name" value="Peptidase_S1_PA_chymotrypsin"/>
</dbReference>
<dbReference type="Pfam" id="PF00089">
    <property type="entry name" value="Trypsin"/>
    <property type="match status" value="1"/>
</dbReference>
<dbReference type="CDD" id="cd00190">
    <property type="entry name" value="Tryp_SPc"/>
    <property type="match status" value="1"/>
</dbReference>
<dbReference type="PANTHER" id="PTHR24278:SF26">
    <property type="entry name" value="COAGULATION FACTOR VII"/>
    <property type="match status" value="1"/>
</dbReference>
<keyword evidence="7 23" id="KW-0245">EGF-like domain</keyword>
<keyword evidence="18 23" id="KW-1015">Disulfide bond</keyword>
<dbReference type="GO" id="GO:0004252">
    <property type="term" value="F:serine-type endopeptidase activity"/>
    <property type="evidence" value="ECO:0007669"/>
    <property type="project" value="UniProtKB-EC"/>
</dbReference>
<feature type="active site" description="Charge relay system" evidence="22">
    <location>
        <position position="284"/>
    </location>
</feature>
<accession>A0AAV7NL57</accession>
<dbReference type="Gene3D" id="2.40.10.10">
    <property type="entry name" value="Trypsin-like serine proteases"/>
    <property type="match status" value="2"/>
</dbReference>
<dbReference type="GO" id="GO:0006508">
    <property type="term" value="P:proteolysis"/>
    <property type="evidence" value="ECO:0007669"/>
    <property type="project" value="UniProtKB-KW"/>
</dbReference>
<evidence type="ECO:0000259" key="28">
    <source>
        <dbReference type="PROSITE" id="PS50998"/>
    </source>
</evidence>
<dbReference type="InterPro" id="IPR001881">
    <property type="entry name" value="EGF-like_Ca-bd_dom"/>
</dbReference>
<evidence type="ECO:0000256" key="23">
    <source>
        <dbReference type="PROSITE-ProRule" id="PRU00076"/>
    </source>
</evidence>
<dbReference type="EMBL" id="JANPWB010000012">
    <property type="protein sequence ID" value="KAJ1116751.1"/>
    <property type="molecule type" value="Genomic_DNA"/>
</dbReference>
<dbReference type="InterPro" id="IPR033116">
    <property type="entry name" value="TRYPSIN_SER"/>
</dbReference>
<comment type="catalytic activity">
    <reaction evidence="1">
        <text>Selective cleavage of Arg-|-Ile bond in factor X to form factor Xa.</text>
        <dbReference type="EC" id="3.4.21.21"/>
    </reaction>
</comment>
<evidence type="ECO:0000256" key="5">
    <source>
        <dbReference type="ARBA" id="ARBA00022479"/>
    </source>
</evidence>
<evidence type="ECO:0000256" key="2">
    <source>
        <dbReference type="ARBA" id="ARBA00004613"/>
    </source>
</evidence>
<dbReference type="InterPro" id="IPR000294">
    <property type="entry name" value="GLA_domain"/>
</dbReference>
<evidence type="ECO:0000256" key="24">
    <source>
        <dbReference type="RuleBase" id="RU363034"/>
    </source>
</evidence>
<dbReference type="AlphaFoldDB" id="A0AAV7NL57"/>
<evidence type="ECO:0000256" key="4">
    <source>
        <dbReference type="ARBA" id="ARBA00015530"/>
    </source>
</evidence>
<dbReference type="Proteomes" id="UP001066276">
    <property type="component" value="Chromosome 8"/>
</dbReference>
<dbReference type="PROSITE" id="PS50026">
    <property type="entry name" value="EGF_3"/>
    <property type="match status" value="1"/>
</dbReference>
<evidence type="ECO:0000256" key="19">
    <source>
        <dbReference type="ARBA" id="ARBA00023180"/>
    </source>
</evidence>
<dbReference type="InterPro" id="IPR035972">
    <property type="entry name" value="GLA-like_dom_SF"/>
</dbReference>
<dbReference type="FunFam" id="2.40.10.10:FF:000013">
    <property type="entry name" value="Coagulation factor X"/>
    <property type="match status" value="1"/>
</dbReference>
<feature type="active site" description="Charge relay system" evidence="22">
    <location>
        <position position="381"/>
    </location>
</feature>
<keyword evidence="6" id="KW-0964">Secreted</keyword>
<keyword evidence="5" id="KW-0301">Gamma-carboxyglutamic acid</keyword>
<dbReference type="PROSITE" id="PS01186">
    <property type="entry name" value="EGF_2"/>
    <property type="match status" value="1"/>
</dbReference>
<evidence type="ECO:0000256" key="21">
    <source>
        <dbReference type="ARBA" id="ARBA00056668"/>
    </source>
</evidence>
<dbReference type="InterPro" id="IPR001314">
    <property type="entry name" value="Peptidase_S1A"/>
</dbReference>
<feature type="chain" id="PRO_5043944674" description="Coagulation factor VII" evidence="25">
    <location>
        <begin position="24"/>
        <end position="430"/>
    </location>
</feature>
<dbReference type="SMART" id="SM00069">
    <property type="entry name" value="GLA"/>
    <property type="match status" value="1"/>
</dbReference>
<dbReference type="SMART" id="SM00020">
    <property type="entry name" value="Tryp_SPc"/>
    <property type="match status" value="1"/>
</dbReference>
<evidence type="ECO:0000256" key="18">
    <source>
        <dbReference type="ARBA" id="ARBA00023157"/>
    </source>
</evidence>
<dbReference type="FunFam" id="2.10.25.10:FF:000420">
    <property type="entry name" value="Coagulation factor VII"/>
    <property type="match status" value="1"/>
</dbReference>
<evidence type="ECO:0000259" key="26">
    <source>
        <dbReference type="PROSITE" id="PS50026"/>
    </source>
</evidence>
<dbReference type="SMART" id="SM00179">
    <property type="entry name" value="EGF_CA"/>
    <property type="match status" value="1"/>
</dbReference>
<dbReference type="PROSITE" id="PS00134">
    <property type="entry name" value="TRYPSIN_HIS"/>
    <property type="match status" value="1"/>
</dbReference>
<dbReference type="Pfam" id="PF14670">
    <property type="entry name" value="FXa_inhibition"/>
    <property type="match status" value="1"/>
</dbReference>
<comment type="function">
    <text evidence="21">Initiates the extrinsic pathway of blood coagulation. Serine protease that circulates in the blood in a zymogen form. Factor VII is converted to factor VIIa by factor Xa, factor XIIa, factor IXa, or thrombin by minor proteolysis. In the presence of tissue factor and calcium ions, factor VIIa then converts factor X to factor Xa by limited proteolysis. Factor VIIa also converts factor IX to factor IXa in the presence of tissue factor and calcium.</text>
</comment>
<evidence type="ECO:0000256" key="14">
    <source>
        <dbReference type="ARBA" id="ARBA00022825"/>
    </source>
</evidence>
<dbReference type="PROSITE" id="PS50998">
    <property type="entry name" value="GLA_2"/>
    <property type="match status" value="1"/>
</dbReference>
<dbReference type="PROSITE" id="PS50240">
    <property type="entry name" value="TRYPSIN_DOM"/>
    <property type="match status" value="1"/>
</dbReference>
<dbReference type="InterPro" id="IPR000742">
    <property type="entry name" value="EGF"/>
</dbReference>
<dbReference type="GO" id="GO:0005615">
    <property type="term" value="C:extracellular space"/>
    <property type="evidence" value="ECO:0007669"/>
    <property type="project" value="TreeGrafter"/>
</dbReference>
<comment type="caution">
    <text evidence="23">Lacks conserved residue(s) required for the propagation of feature annotation.</text>
</comment>
<dbReference type="PROSITE" id="PS00010">
    <property type="entry name" value="ASX_HYDROXYL"/>
    <property type="match status" value="1"/>
</dbReference>
<evidence type="ECO:0000256" key="9">
    <source>
        <dbReference type="ARBA" id="ARBA00022685"/>
    </source>
</evidence>
<dbReference type="PROSITE" id="PS00011">
    <property type="entry name" value="GLA_1"/>
    <property type="match status" value="1"/>
</dbReference>
<dbReference type="EC" id="3.4.21.21" evidence="3"/>
<dbReference type="InterPro" id="IPR009003">
    <property type="entry name" value="Peptidase_S1_PA"/>
</dbReference>
<dbReference type="Pfam" id="PF00008">
    <property type="entry name" value="EGF"/>
    <property type="match status" value="1"/>
</dbReference>
<evidence type="ECO:0000256" key="11">
    <source>
        <dbReference type="ARBA" id="ARBA00022729"/>
    </source>
</evidence>
<dbReference type="PROSITE" id="PS01187">
    <property type="entry name" value="EGF_CA"/>
    <property type="match status" value="1"/>
</dbReference>
<dbReference type="PANTHER" id="PTHR24278">
    <property type="entry name" value="COAGULATION FACTOR"/>
    <property type="match status" value="1"/>
</dbReference>
<keyword evidence="12" id="KW-0677">Repeat</keyword>
<feature type="active site" description="Charge relay system" evidence="22">
    <location>
        <position position="234"/>
    </location>
</feature>
<keyword evidence="13 24" id="KW-0378">Hydrolase</keyword>
<dbReference type="Gene3D" id="4.10.740.10">
    <property type="entry name" value="Coagulation Factor IX"/>
    <property type="match status" value="1"/>
</dbReference>
<dbReference type="PRINTS" id="PR00722">
    <property type="entry name" value="CHYMOTRYPSIN"/>
</dbReference>
<sequence length="430" mass="48290">MFPRRGTAAAVCFILAVLNFTSAVFIRHEEANNVLKTRQKRANSIFEEIMMKASLERECMEEKCSYEEAREVFEDDKRTMQFWNVYTDADQCASNPCQNGGRCDDQHQSYVCQCAEGYEGRNCEQALNLTLKCLYDNGQCEQFCRDTTTIRECWCADGYTLSDDGVSCIPTVEYPCGKIPVLKNHTEKVQDGRIVGGVQCPKGECPWQALLKRGKVFICGGVLIAEKWVLTAAHCLIKTPANELVVVLGDHKVSDSEGTEQVRKVSRIIRHEGYVGKAKRHDHDLALLLLDTPVNYTDYVVSVCLADQQFAVRELASIKYSTVSGWGRLLEEGATPDILRKIDLPRVRTKECIEESGLNITANMFCAGFIDGTKDSCRGDSGGPHITKYKDTWYLTGIVSWGMGCARKGLYGVYTRLSRYTDWLSENMNA</sequence>
<feature type="domain" description="Peptidase S1" evidence="27">
    <location>
        <begin position="194"/>
        <end position="429"/>
    </location>
</feature>
<dbReference type="InterPro" id="IPR000152">
    <property type="entry name" value="EGF-type_Asp/Asn_hydroxyl_site"/>
</dbReference>
<evidence type="ECO:0000256" key="8">
    <source>
        <dbReference type="ARBA" id="ARBA00022670"/>
    </source>
</evidence>
<comment type="subcellular location">
    <subcellularLocation>
        <location evidence="2">Secreted</location>
    </subcellularLocation>
</comment>
<evidence type="ECO:0000256" key="6">
    <source>
        <dbReference type="ARBA" id="ARBA00022525"/>
    </source>
</evidence>
<keyword evidence="9" id="KW-0165">Cleavage on pair of basic residues</keyword>
<keyword evidence="30" id="KW-1185">Reference proteome</keyword>
<evidence type="ECO:0000256" key="12">
    <source>
        <dbReference type="ARBA" id="ARBA00022737"/>
    </source>
</evidence>
<feature type="signal peptide" evidence="25">
    <location>
        <begin position="1"/>
        <end position="23"/>
    </location>
</feature>
<dbReference type="InterPro" id="IPR017857">
    <property type="entry name" value="Coagulation_fac-like_Gla_dom"/>
</dbReference>
<keyword evidence="10" id="KW-0356">Hemostasis</keyword>
<keyword evidence="15" id="KW-0106">Calcium</keyword>
<keyword evidence="17" id="KW-0865">Zymogen</keyword>
<feature type="domain" description="EGF-like" evidence="26">
    <location>
        <begin position="88"/>
        <end position="124"/>
    </location>
</feature>
<dbReference type="PRINTS" id="PR00010">
    <property type="entry name" value="EGFBLOOD"/>
</dbReference>
<dbReference type="GO" id="GO:0007596">
    <property type="term" value="P:blood coagulation"/>
    <property type="evidence" value="ECO:0007669"/>
    <property type="project" value="UniProtKB-KW"/>
</dbReference>
<evidence type="ECO:0000256" key="22">
    <source>
        <dbReference type="PIRSR" id="PIRSR001143-1"/>
    </source>
</evidence>
<protein>
    <recommendedName>
        <fullName evidence="4">Coagulation factor VII</fullName>
        <ecNumber evidence="3">3.4.21.21</ecNumber>
    </recommendedName>
    <alternativeName>
        <fullName evidence="20">Serum prothrombin conversion accelerator</fullName>
    </alternativeName>
</protein>
<dbReference type="FunFam" id="2.10.25.10:FF:000259">
    <property type="entry name" value="Coagulation factor VII"/>
    <property type="match status" value="1"/>
</dbReference>
<dbReference type="CDD" id="cd00054">
    <property type="entry name" value="EGF_CA"/>
    <property type="match status" value="1"/>
</dbReference>
<dbReference type="PRINTS" id="PR00001">
    <property type="entry name" value="GLABLOOD"/>
</dbReference>
<evidence type="ECO:0000256" key="1">
    <source>
        <dbReference type="ARBA" id="ARBA00001355"/>
    </source>
</evidence>
<comment type="caution">
    <text evidence="29">The sequence shown here is derived from an EMBL/GenBank/DDBJ whole genome shotgun (WGS) entry which is preliminary data.</text>
</comment>
<evidence type="ECO:0000256" key="15">
    <source>
        <dbReference type="ARBA" id="ARBA00022837"/>
    </source>
</evidence>
<keyword evidence="14 24" id="KW-0720">Serine protease</keyword>